<gene>
    <name evidence="2" type="ORF">ACFPXP_15410</name>
</gene>
<keyword evidence="1" id="KW-0472">Membrane</keyword>
<reference evidence="3" key="1">
    <citation type="journal article" date="2019" name="Int. J. Syst. Evol. Microbiol.">
        <title>The Global Catalogue of Microorganisms (GCM) 10K type strain sequencing project: providing services to taxonomists for standard genome sequencing and annotation.</title>
        <authorList>
            <consortium name="The Broad Institute Genomics Platform"/>
            <consortium name="The Broad Institute Genome Sequencing Center for Infectious Disease"/>
            <person name="Wu L."/>
            <person name="Ma J."/>
        </authorList>
    </citation>
    <scope>NUCLEOTIDE SEQUENCE [LARGE SCALE GENOMIC DNA]</scope>
    <source>
        <strain evidence="3">CCM 8749</strain>
    </source>
</reference>
<proteinExistence type="predicted"/>
<dbReference type="InterPro" id="IPR031616">
    <property type="entry name" value="BsrE-like"/>
</dbReference>
<keyword evidence="1" id="KW-0812">Transmembrane</keyword>
<protein>
    <submittedName>
        <fullName evidence="2">Holin-like toxin</fullName>
    </submittedName>
</protein>
<evidence type="ECO:0000256" key="1">
    <source>
        <dbReference type="SAM" id="Phobius"/>
    </source>
</evidence>
<accession>A0ABW1ISI0</accession>
<keyword evidence="1" id="KW-1133">Transmembrane helix</keyword>
<feature type="transmembrane region" description="Helical" evidence="1">
    <location>
        <begin position="37"/>
        <end position="54"/>
    </location>
</feature>
<dbReference type="Pfam" id="PF16935">
    <property type="entry name" value="Hol_Tox"/>
    <property type="match status" value="1"/>
</dbReference>
<dbReference type="Proteomes" id="UP001596250">
    <property type="component" value="Unassembled WGS sequence"/>
</dbReference>
<organism evidence="2 3">
    <name type="scientific">Marinicrinis lubricantis</name>
    <dbReference type="NCBI Taxonomy" id="2086470"/>
    <lineage>
        <taxon>Bacteria</taxon>
        <taxon>Bacillati</taxon>
        <taxon>Bacillota</taxon>
        <taxon>Bacilli</taxon>
        <taxon>Bacillales</taxon>
        <taxon>Paenibacillaceae</taxon>
    </lineage>
</organism>
<comment type="caution">
    <text evidence="2">The sequence shown here is derived from an EMBL/GenBank/DDBJ whole genome shotgun (WGS) entry which is preliminary data.</text>
</comment>
<dbReference type="RefSeq" id="WP_379895209.1">
    <property type="nucleotide sequence ID" value="NZ_JBHSQV010000170.1"/>
</dbReference>
<dbReference type="EMBL" id="JBHSQV010000170">
    <property type="protein sequence ID" value="MFC5987793.1"/>
    <property type="molecule type" value="Genomic_DNA"/>
</dbReference>
<keyword evidence="3" id="KW-1185">Reference proteome</keyword>
<evidence type="ECO:0000313" key="3">
    <source>
        <dbReference type="Proteomes" id="UP001596250"/>
    </source>
</evidence>
<evidence type="ECO:0000313" key="2">
    <source>
        <dbReference type="EMBL" id="MFC5987793.1"/>
    </source>
</evidence>
<name>A0ABW1ISI0_9BACL</name>
<sequence length="58" mass="6675">MFVIHSLWYNMDAIESALKGGRLTSMQEVMPVEVKDTLMIMISFATLIVMILSFHKKK</sequence>